<proteinExistence type="predicted"/>
<dbReference type="AlphaFoldDB" id="A0A9Q9EKW6"/>
<keyword evidence="1" id="KW-0812">Transmembrane</keyword>
<name>A0A9Q9EKW6_9PEZI</name>
<accession>A0A9Q9EKW6</accession>
<organism evidence="2 3">
    <name type="scientific">Septoria linicola</name>
    <dbReference type="NCBI Taxonomy" id="215465"/>
    <lineage>
        <taxon>Eukaryota</taxon>
        <taxon>Fungi</taxon>
        <taxon>Dikarya</taxon>
        <taxon>Ascomycota</taxon>
        <taxon>Pezizomycotina</taxon>
        <taxon>Dothideomycetes</taxon>
        <taxon>Dothideomycetidae</taxon>
        <taxon>Mycosphaerellales</taxon>
        <taxon>Mycosphaerellaceae</taxon>
        <taxon>Septoria</taxon>
    </lineage>
</organism>
<feature type="transmembrane region" description="Helical" evidence="1">
    <location>
        <begin position="151"/>
        <end position="169"/>
    </location>
</feature>
<dbReference type="EMBL" id="CP099422">
    <property type="protein sequence ID" value="USW53732.1"/>
    <property type="molecule type" value="Genomic_DNA"/>
</dbReference>
<evidence type="ECO:0000313" key="2">
    <source>
        <dbReference type="EMBL" id="USW53732.1"/>
    </source>
</evidence>
<evidence type="ECO:0000313" key="3">
    <source>
        <dbReference type="Proteomes" id="UP001056384"/>
    </source>
</evidence>
<keyword evidence="1" id="KW-1133">Transmembrane helix</keyword>
<feature type="transmembrane region" description="Helical" evidence="1">
    <location>
        <begin position="85"/>
        <end position="106"/>
    </location>
</feature>
<feature type="transmembrane region" description="Helical" evidence="1">
    <location>
        <begin position="112"/>
        <end position="131"/>
    </location>
</feature>
<gene>
    <name evidence="2" type="ORF">Slin15195_G070510</name>
</gene>
<reference evidence="2" key="1">
    <citation type="submission" date="2022-06" db="EMBL/GenBank/DDBJ databases">
        <title>Complete genome sequences of two strains of the flax pathogen Septoria linicola.</title>
        <authorList>
            <person name="Lapalu N."/>
            <person name="Simon A."/>
            <person name="Demenou B."/>
            <person name="Paumier D."/>
            <person name="Guillot M.-P."/>
            <person name="Gout L."/>
            <person name="Valade R."/>
        </authorList>
    </citation>
    <scope>NUCLEOTIDE SEQUENCE</scope>
    <source>
        <strain evidence="2">SE15195</strain>
    </source>
</reference>
<dbReference type="Proteomes" id="UP001056384">
    <property type="component" value="Chromosome 5"/>
</dbReference>
<feature type="transmembrane region" description="Helical" evidence="1">
    <location>
        <begin position="194"/>
        <end position="211"/>
    </location>
</feature>
<keyword evidence="3" id="KW-1185">Reference proteome</keyword>
<keyword evidence="1" id="KW-0472">Membrane</keyword>
<sequence length="212" mass="23561">MRLCSNRPEGLGPHSNLHPSLPTTCFIDVIVTPLATWLYLAALLFVLPVLFLRRNRFSTTPYASDPDHEKARPARRNVWRIVLRVLYYFFAVALIAMISLEIARLVDAELGIGLLPFMYPGIILAAALHALVCRQGSSKAGSRTLAKSINALYWVLLAVVFAIKVATYVKEGVHSRDGIEPIDRYKVVDEVTDVGVMIFLAVVLVVLEFVAQ</sequence>
<evidence type="ECO:0000256" key="1">
    <source>
        <dbReference type="SAM" id="Phobius"/>
    </source>
</evidence>
<protein>
    <submittedName>
        <fullName evidence="2">Uncharacterized protein</fullName>
    </submittedName>
</protein>
<feature type="transmembrane region" description="Helical" evidence="1">
    <location>
        <begin position="30"/>
        <end position="52"/>
    </location>
</feature>
<dbReference type="OrthoDB" id="5399848at2759"/>